<sequence>MTYSLTALMTMFLLGMIAVASHPAPYFAAFGLVMVAGVGCCLLLAHGGTFLPLALILVYLGGMLVVFAYTAALAAEPYPEGWSSGPVVIYMGGYGLGTVLAASMFWENWSGVSMVPLGGTNLFVMFGGDMSGVASMYSSGGALLLVAGWVLLLTLFVVLELTRGLSRGALRTT</sequence>
<evidence type="ECO:0000256" key="2">
    <source>
        <dbReference type="ARBA" id="ARBA00005698"/>
    </source>
</evidence>
<feature type="transmembrane region" description="Helical" evidence="15">
    <location>
        <begin position="118"/>
        <end position="137"/>
    </location>
</feature>
<comment type="similarity">
    <text evidence="2 15">Belongs to the complex I subunit 6 family.</text>
</comment>
<keyword evidence="11 15" id="KW-0520">NAD</keyword>
<dbReference type="GO" id="GO:0031966">
    <property type="term" value="C:mitochondrial membrane"/>
    <property type="evidence" value="ECO:0007669"/>
    <property type="project" value="UniProtKB-SubCell"/>
</dbReference>
<dbReference type="EC" id="7.1.1.2" evidence="3 15"/>
<feature type="transmembrane region" description="Helical" evidence="15">
    <location>
        <begin position="30"/>
        <end position="46"/>
    </location>
</feature>
<keyword evidence="8 15" id="KW-1278">Translocase</keyword>
<evidence type="ECO:0000256" key="11">
    <source>
        <dbReference type="ARBA" id="ARBA00023027"/>
    </source>
</evidence>
<feature type="signal peptide" evidence="16">
    <location>
        <begin position="1"/>
        <end position="21"/>
    </location>
</feature>
<keyword evidence="9 15" id="KW-0249">Electron transport</keyword>
<evidence type="ECO:0000256" key="9">
    <source>
        <dbReference type="ARBA" id="ARBA00022982"/>
    </source>
</evidence>
<geneLocation type="mitochondrion" evidence="17"/>
<keyword evidence="12 15" id="KW-0496">Mitochondrion</keyword>
<keyword evidence="15" id="KW-0830">Ubiquinone</keyword>
<evidence type="ECO:0000256" key="15">
    <source>
        <dbReference type="RuleBase" id="RU004430"/>
    </source>
</evidence>
<feature type="transmembrane region" description="Helical" evidence="15">
    <location>
        <begin position="143"/>
        <end position="161"/>
    </location>
</feature>
<evidence type="ECO:0000256" key="12">
    <source>
        <dbReference type="ARBA" id="ARBA00023128"/>
    </source>
</evidence>
<evidence type="ECO:0000256" key="5">
    <source>
        <dbReference type="ARBA" id="ARBA00022448"/>
    </source>
</evidence>
<dbReference type="Gene3D" id="1.20.120.1200">
    <property type="entry name" value="NADH-ubiquinone/plastoquinone oxidoreductase chain 6, subunit NuoJ"/>
    <property type="match status" value="1"/>
</dbReference>
<keyword evidence="16" id="KW-0732">Signal</keyword>
<dbReference type="InterPro" id="IPR050269">
    <property type="entry name" value="ComplexI_Subunit6"/>
</dbReference>
<evidence type="ECO:0000256" key="4">
    <source>
        <dbReference type="ARBA" id="ARBA00021095"/>
    </source>
</evidence>
<name>A0A679DN02_9TELE</name>
<dbReference type="InterPro" id="IPR001457">
    <property type="entry name" value="NADH_UbQ/plastoQ_OxRdtase_su6"/>
</dbReference>
<evidence type="ECO:0000313" key="17">
    <source>
        <dbReference type="EMBL" id="BBM34643.1"/>
    </source>
</evidence>
<gene>
    <name evidence="17" type="primary">ND6</name>
</gene>
<evidence type="ECO:0000256" key="8">
    <source>
        <dbReference type="ARBA" id="ARBA00022967"/>
    </source>
</evidence>
<feature type="chain" id="PRO_5025434668" description="NADH-ubiquinone oxidoreductase chain 6" evidence="16">
    <location>
        <begin position="22"/>
        <end position="173"/>
    </location>
</feature>
<organism evidence="17">
    <name type="scientific">Apistus carinatus</name>
    <name type="common">ocellated waspfish</name>
    <dbReference type="NCBI Taxonomy" id="990932"/>
    <lineage>
        <taxon>Eukaryota</taxon>
        <taxon>Metazoa</taxon>
        <taxon>Chordata</taxon>
        <taxon>Craniata</taxon>
        <taxon>Vertebrata</taxon>
        <taxon>Euteleostomi</taxon>
        <taxon>Actinopterygii</taxon>
        <taxon>Neopterygii</taxon>
        <taxon>Teleostei</taxon>
        <taxon>Neoteleostei</taxon>
        <taxon>Acanthomorphata</taxon>
        <taxon>Eupercaria</taxon>
        <taxon>Perciformes</taxon>
        <taxon>Perciformes incertae sedis</taxon>
        <taxon>Apistidae</taxon>
        <taxon>Apistus</taxon>
    </lineage>
</organism>
<dbReference type="PANTHER" id="PTHR11435">
    <property type="entry name" value="NADH UBIQUINONE OXIDOREDUCTASE SUBUNIT ND6"/>
    <property type="match status" value="1"/>
</dbReference>
<reference evidence="17" key="1">
    <citation type="submission" date="2019-07" db="EMBL/GenBank/DDBJ databases">
        <title>Taxonomic uncertainty in ocean warming target species Leptoclinus maculatus (Stichaeidae: Zoarcales) and an updated mitogenomic phylogeny of the Perciformes based on 182 complete mitochondrial genomes.</title>
        <authorList>
            <person name="Poulsen J.Y."/>
            <person name="Satoh T.P."/>
            <person name="Sado T."/>
            <person name="Hlidberg J."/>
            <person name="Ho H."/>
            <person name="Miya M."/>
        </authorList>
    </citation>
    <scope>NUCLEOTIDE SEQUENCE</scope>
</reference>
<feature type="transmembrane region" description="Helical" evidence="15">
    <location>
        <begin position="87"/>
        <end position="106"/>
    </location>
</feature>
<evidence type="ECO:0000256" key="7">
    <source>
        <dbReference type="ARBA" id="ARBA00022692"/>
    </source>
</evidence>
<evidence type="ECO:0000256" key="3">
    <source>
        <dbReference type="ARBA" id="ARBA00012944"/>
    </source>
</evidence>
<proteinExistence type="inferred from homology"/>
<comment type="subcellular location">
    <subcellularLocation>
        <location evidence="1 15">Mitochondrion membrane</location>
        <topology evidence="1 15">Multi-pass membrane protein</topology>
    </subcellularLocation>
</comment>
<evidence type="ECO:0000256" key="6">
    <source>
        <dbReference type="ARBA" id="ARBA00022660"/>
    </source>
</evidence>
<evidence type="ECO:0000256" key="14">
    <source>
        <dbReference type="ARBA" id="ARBA00049551"/>
    </source>
</evidence>
<dbReference type="Pfam" id="PF00499">
    <property type="entry name" value="Oxidored_q3"/>
    <property type="match status" value="1"/>
</dbReference>
<comment type="catalytic activity">
    <reaction evidence="14 15">
        <text>a ubiquinone + NADH + 5 H(+)(in) = a ubiquinol + NAD(+) + 4 H(+)(out)</text>
        <dbReference type="Rhea" id="RHEA:29091"/>
        <dbReference type="Rhea" id="RHEA-COMP:9565"/>
        <dbReference type="Rhea" id="RHEA-COMP:9566"/>
        <dbReference type="ChEBI" id="CHEBI:15378"/>
        <dbReference type="ChEBI" id="CHEBI:16389"/>
        <dbReference type="ChEBI" id="CHEBI:17976"/>
        <dbReference type="ChEBI" id="CHEBI:57540"/>
        <dbReference type="ChEBI" id="CHEBI:57945"/>
        <dbReference type="EC" id="7.1.1.2"/>
    </reaction>
</comment>
<dbReference type="PANTHER" id="PTHR11435:SF1">
    <property type="entry name" value="NADH-UBIQUINONE OXIDOREDUCTASE CHAIN 6"/>
    <property type="match status" value="1"/>
</dbReference>
<comment type="function">
    <text evidence="15">Core subunit of the mitochondrial membrane respiratory chain NADH dehydrogenase (Complex I) which catalyzes electron transfer from NADH through the respiratory chain, using ubiquinone as an electron acceptor. Essential for the catalytic activity and assembly of complex I.</text>
</comment>
<keyword evidence="13 15" id="KW-0472">Membrane</keyword>
<evidence type="ECO:0000256" key="1">
    <source>
        <dbReference type="ARBA" id="ARBA00004225"/>
    </source>
</evidence>
<keyword evidence="7 15" id="KW-0812">Transmembrane</keyword>
<evidence type="ECO:0000256" key="16">
    <source>
        <dbReference type="SAM" id="SignalP"/>
    </source>
</evidence>
<dbReference type="EMBL" id="LC493906">
    <property type="protein sequence ID" value="BBM34643.1"/>
    <property type="molecule type" value="Genomic_DNA"/>
</dbReference>
<accession>A0A679DN02</accession>
<keyword evidence="10 15" id="KW-1133">Transmembrane helix</keyword>
<feature type="transmembrane region" description="Helical" evidence="15">
    <location>
        <begin position="53"/>
        <end position="75"/>
    </location>
</feature>
<dbReference type="InterPro" id="IPR042106">
    <property type="entry name" value="Nuo/plastoQ_OxRdtase_6_NuoJ"/>
</dbReference>
<evidence type="ECO:0000256" key="13">
    <source>
        <dbReference type="ARBA" id="ARBA00023136"/>
    </source>
</evidence>
<dbReference type="AlphaFoldDB" id="A0A679DN02"/>
<dbReference type="GO" id="GO:0008137">
    <property type="term" value="F:NADH dehydrogenase (ubiquinone) activity"/>
    <property type="evidence" value="ECO:0007669"/>
    <property type="project" value="UniProtKB-UniRule"/>
</dbReference>
<keyword evidence="5 15" id="KW-0813">Transport</keyword>
<evidence type="ECO:0000256" key="10">
    <source>
        <dbReference type="ARBA" id="ARBA00022989"/>
    </source>
</evidence>
<keyword evidence="6 15" id="KW-0679">Respiratory chain</keyword>
<protein>
    <recommendedName>
        <fullName evidence="4 15">NADH-ubiquinone oxidoreductase chain 6</fullName>
        <ecNumber evidence="3 15">7.1.1.2</ecNumber>
    </recommendedName>
</protein>